<sequence>MEISETLDWTKLAKDVVPDADKIPYESNKHLFTKIAFDVFQLNNVPVESYWILEDGEDGNQYLVAQYGEELTQESLESKSHWLALADRDKKNVTLAYKNEPIQRFASSEYGFSEKDIHVFQRTLIEKLSYDKTFVDKLLRSQPEEKRKMLLEQFPELV</sequence>
<evidence type="ECO:0000313" key="1">
    <source>
        <dbReference type="EMBL" id="KKN17594.1"/>
    </source>
</evidence>
<accession>A0A0F9NI18</accession>
<dbReference type="AlphaFoldDB" id="A0A0F9NI18"/>
<dbReference type="EMBL" id="LAZR01003506">
    <property type="protein sequence ID" value="KKN17594.1"/>
    <property type="molecule type" value="Genomic_DNA"/>
</dbReference>
<organism evidence="1">
    <name type="scientific">marine sediment metagenome</name>
    <dbReference type="NCBI Taxonomy" id="412755"/>
    <lineage>
        <taxon>unclassified sequences</taxon>
        <taxon>metagenomes</taxon>
        <taxon>ecological metagenomes</taxon>
    </lineage>
</organism>
<proteinExistence type="predicted"/>
<name>A0A0F9NI18_9ZZZZ</name>
<reference evidence="1" key="1">
    <citation type="journal article" date="2015" name="Nature">
        <title>Complex archaea that bridge the gap between prokaryotes and eukaryotes.</title>
        <authorList>
            <person name="Spang A."/>
            <person name="Saw J.H."/>
            <person name="Jorgensen S.L."/>
            <person name="Zaremba-Niedzwiedzka K."/>
            <person name="Martijn J."/>
            <person name="Lind A.E."/>
            <person name="van Eijk R."/>
            <person name="Schleper C."/>
            <person name="Guy L."/>
            <person name="Ettema T.J."/>
        </authorList>
    </citation>
    <scope>NUCLEOTIDE SEQUENCE</scope>
</reference>
<gene>
    <name evidence="1" type="ORF">LCGC14_0964270</name>
</gene>
<protein>
    <submittedName>
        <fullName evidence="1">Uncharacterized protein</fullName>
    </submittedName>
</protein>
<comment type="caution">
    <text evidence="1">The sequence shown here is derived from an EMBL/GenBank/DDBJ whole genome shotgun (WGS) entry which is preliminary data.</text>
</comment>